<comment type="similarity">
    <text evidence="1">Belongs to the leucine-binding protein family.</text>
</comment>
<feature type="domain" description="Leucine-binding protein" evidence="5">
    <location>
        <begin position="29"/>
        <end position="395"/>
    </location>
</feature>
<dbReference type="PANTHER" id="PTHR30483">
    <property type="entry name" value="LEUCINE-SPECIFIC-BINDING PROTEIN"/>
    <property type="match status" value="1"/>
</dbReference>
<dbReference type="PANTHER" id="PTHR30483:SF37">
    <property type="entry name" value="ABC TRANSPORTER SUBSTRATE-BINDING PROTEIN"/>
    <property type="match status" value="1"/>
</dbReference>
<protein>
    <submittedName>
        <fullName evidence="6">Leu/Ile/Val-binding protein</fullName>
    </submittedName>
</protein>
<sequence>MKKKIICFVAALSLSFNSFAVAQQKVNEVVIGVLHPLTGPVAQIGLDSIAALKTAVEIVNEDVNLDLPFAKGKGLPGLKGAKIRLVIADHQGKPEIGQGEAERLINNEKVHALFGAYFSAVTATSSLVADRAGIPYVNGASTAPNLTDRGLKYFFRVTPHDGEFTQVMYDFMSDLQKKKNIKLSSVSILHEDSLWGTDSGTTQDKLAKEKNYKVLDKIAYNSKATSLTSEVQKLKASNADVLLPSSYTSDAFLFLKTAKELDYNPKLLIAQNAGYVDPTFLSTMGKDAEGVITRSPFNFDLAKKVPNLAKVNELFKKHSGGRDLSDVPAREFTAFMTLVDAINRAGSTDPEKIRVALTQTNIPAKNLIIPYKGVKFGANGHNELQRGILMQVQNGQYCTIYPFEFAACEVKYPMPTWAQKK</sequence>
<evidence type="ECO:0000256" key="3">
    <source>
        <dbReference type="ARBA" id="ARBA00022970"/>
    </source>
</evidence>
<dbReference type="InterPro" id="IPR028081">
    <property type="entry name" value="Leu-bd"/>
</dbReference>
<evidence type="ECO:0000259" key="5">
    <source>
        <dbReference type="Pfam" id="PF13458"/>
    </source>
</evidence>
<dbReference type="EMBL" id="RGGN01000128">
    <property type="protein sequence ID" value="NCU63132.1"/>
    <property type="molecule type" value="Genomic_DNA"/>
</dbReference>
<comment type="caution">
    <text evidence="6">The sequence shown here is derived from an EMBL/GenBank/DDBJ whole genome shotgun (WGS) entry which is preliminary data.</text>
</comment>
<dbReference type="Gene3D" id="3.40.50.2300">
    <property type="match status" value="2"/>
</dbReference>
<dbReference type="InterPro" id="IPR051010">
    <property type="entry name" value="BCAA_transport"/>
</dbReference>
<feature type="signal peptide" evidence="4">
    <location>
        <begin position="1"/>
        <end position="22"/>
    </location>
</feature>
<keyword evidence="2 4" id="KW-0732">Signal</keyword>
<dbReference type="Proteomes" id="UP000572953">
    <property type="component" value="Unassembled WGS sequence"/>
</dbReference>
<keyword evidence="3" id="KW-0029">Amino-acid transport</keyword>
<evidence type="ECO:0000313" key="6">
    <source>
        <dbReference type="EMBL" id="NCU63132.1"/>
    </source>
</evidence>
<dbReference type="Pfam" id="PF13458">
    <property type="entry name" value="Peripla_BP_6"/>
    <property type="match status" value="1"/>
</dbReference>
<dbReference type="CDD" id="cd06340">
    <property type="entry name" value="PBP1_ABC_ligand_binding-like"/>
    <property type="match status" value="1"/>
</dbReference>
<evidence type="ECO:0000256" key="1">
    <source>
        <dbReference type="ARBA" id="ARBA00010062"/>
    </source>
</evidence>
<evidence type="ECO:0000256" key="4">
    <source>
        <dbReference type="SAM" id="SignalP"/>
    </source>
</evidence>
<dbReference type="InterPro" id="IPR028082">
    <property type="entry name" value="Peripla_BP_I"/>
</dbReference>
<evidence type="ECO:0000313" key="7">
    <source>
        <dbReference type="Proteomes" id="UP000572953"/>
    </source>
</evidence>
<accession>A0A845S9D8</accession>
<dbReference type="AlphaFoldDB" id="A0A845S9D8"/>
<dbReference type="GO" id="GO:0006865">
    <property type="term" value="P:amino acid transport"/>
    <property type="evidence" value="ECO:0007669"/>
    <property type="project" value="UniProtKB-KW"/>
</dbReference>
<gene>
    <name evidence="6" type="ORF">EBV78_03475</name>
</gene>
<keyword evidence="3" id="KW-0813">Transport</keyword>
<feature type="chain" id="PRO_5032578256" evidence="4">
    <location>
        <begin position="23"/>
        <end position="421"/>
    </location>
</feature>
<dbReference type="SUPFAM" id="SSF53822">
    <property type="entry name" value="Periplasmic binding protein-like I"/>
    <property type="match status" value="1"/>
</dbReference>
<name>A0A845S9D8_9PROT</name>
<proteinExistence type="inferred from homology"/>
<organism evidence="6 7">
    <name type="scientific">Candidatus Fonsibacter lacus</name>
    <dbReference type="NCBI Taxonomy" id="2576439"/>
    <lineage>
        <taxon>Bacteria</taxon>
        <taxon>Pseudomonadati</taxon>
        <taxon>Pseudomonadota</taxon>
        <taxon>Alphaproteobacteria</taxon>
        <taxon>Candidatus Pelagibacterales</taxon>
        <taxon>Candidatus Pelagibacterales incertae sedis</taxon>
        <taxon>Candidatus Fonsibacter</taxon>
    </lineage>
</organism>
<reference evidence="6 7" key="1">
    <citation type="submission" date="2018-10" db="EMBL/GenBank/DDBJ databases">
        <title>Iterative Subtractive Binning of Freshwater Chronoseries Metagenomes Recovers Nearly Complete Genomes from over Four Hundred Novel Species.</title>
        <authorList>
            <person name="Rodriguez-R L.M."/>
            <person name="Tsementzi D."/>
            <person name="Luo C."/>
            <person name="Konstantinidis K.T."/>
        </authorList>
    </citation>
    <scope>NUCLEOTIDE SEQUENCE [LARGE SCALE GENOMIC DNA]</scope>
    <source>
        <strain evidence="6">WB7_2B_003</strain>
    </source>
</reference>
<evidence type="ECO:0000256" key="2">
    <source>
        <dbReference type="ARBA" id="ARBA00022729"/>
    </source>
</evidence>